<dbReference type="RefSeq" id="WP_123169762.1">
    <property type="nucleotide sequence ID" value="NZ_QKOD01000011.1"/>
</dbReference>
<name>A0A3M9X4F9_9HYPH</name>
<evidence type="ECO:0000313" key="1">
    <source>
        <dbReference type="EMBL" id="RNJ42410.1"/>
    </source>
</evidence>
<comment type="caution">
    <text evidence="1">The sequence shown here is derived from an EMBL/GenBank/DDBJ whole genome shotgun (WGS) entry which is preliminary data.</text>
</comment>
<sequence>MEVRYYVSKYEERWTVRYDEKDYRYASHSEAVRAAVNAASRASENGHEAEVLVQGVDGKWRTEWPIA</sequence>
<dbReference type="InterPro" id="IPR018691">
    <property type="entry name" value="DUF2188"/>
</dbReference>
<gene>
    <name evidence="1" type="ORF">DNR46_28880</name>
</gene>
<organism evidence="1 2">
    <name type="scientific">Mesorhizobium japonicum</name>
    <dbReference type="NCBI Taxonomy" id="2066070"/>
    <lineage>
        <taxon>Bacteria</taxon>
        <taxon>Pseudomonadati</taxon>
        <taxon>Pseudomonadota</taxon>
        <taxon>Alphaproteobacteria</taxon>
        <taxon>Hyphomicrobiales</taxon>
        <taxon>Phyllobacteriaceae</taxon>
        <taxon>Mesorhizobium</taxon>
    </lineage>
</organism>
<protein>
    <submittedName>
        <fullName evidence="1">DUF2188 domain-containing protein</fullName>
    </submittedName>
</protein>
<dbReference type="Proteomes" id="UP000275436">
    <property type="component" value="Unassembled WGS sequence"/>
</dbReference>
<accession>A0A3M9X4F9</accession>
<proteinExistence type="predicted"/>
<evidence type="ECO:0000313" key="2">
    <source>
        <dbReference type="Proteomes" id="UP000275436"/>
    </source>
</evidence>
<dbReference type="EMBL" id="QKOD01000011">
    <property type="protein sequence ID" value="RNJ42410.1"/>
    <property type="molecule type" value="Genomic_DNA"/>
</dbReference>
<reference evidence="1 2" key="1">
    <citation type="journal article" date="2018" name="Mol. Plant Microbe Interact.">
        <title>Taxonomically Different Co-Microsymbionts of a Relict Legume, Oxytropis popoviana, Have Complementary Sets of Symbiotic Genes and Together Increase the Efficiency of Plant Nodulation.</title>
        <authorList>
            <person name="Safronova V."/>
            <person name="Belimov A."/>
            <person name="Sazanova A."/>
            <person name="Chirak E."/>
            <person name="Verkhozina A."/>
            <person name="Kuznetsova I."/>
            <person name="Andronov E."/>
            <person name="Puhalsky J."/>
            <person name="Tikhonovich I."/>
        </authorList>
    </citation>
    <scope>NUCLEOTIDE SEQUENCE [LARGE SCALE GENOMIC DNA]</scope>
    <source>
        <strain evidence="1 2">Opo-235</strain>
    </source>
</reference>
<dbReference type="AlphaFoldDB" id="A0A3M9X4F9"/>
<dbReference type="Pfam" id="PF09954">
    <property type="entry name" value="DUF2188"/>
    <property type="match status" value="1"/>
</dbReference>